<comment type="caution">
    <text evidence="2">The sequence shown here is derived from an EMBL/GenBank/DDBJ whole genome shotgun (WGS) entry which is preliminary data.</text>
</comment>
<sequence length="194" mass="23143">MRLEALDIFPVIETERLRLCKIEPLYLEAFFDIFSKEKVMEKYGMFPITELNDAVWLIERFNEGFINKRSIRWGLILKSNNKLIGTCGFHGFNELSSRVEMGYELNDLYWHKGLMGEALKAIIKWGFTTFELNRIEALIYPDNPASEQVVMRNGFKYEGCLRQYAFFRNVYQDLNMYSLLKQEWAIYENISRRR</sequence>
<accession>A0ABR9ZMZ8</accession>
<keyword evidence="3" id="KW-1185">Reference proteome</keyword>
<name>A0ABR9ZMZ8_9FIRM</name>
<dbReference type="EMBL" id="JADKNH010000001">
    <property type="protein sequence ID" value="MBF4691840.1"/>
    <property type="molecule type" value="Genomic_DNA"/>
</dbReference>
<dbReference type="PANTHER" id="PTHR43792:SF9">
    <property type="entry name" value="RIBOSOMAL-PROTEIN-ALANINE ACETYLTRANSFERASE"/>
    <property type="match status" value="1"/>
</dbReference>
<evidence type="ECO:0000313" key="2">
    <source>
        <dbReference type="EMBL" id="MBF4691840.1"/>
    </source>
</evidence>
<dbReference type="RefSeq" id="WP_194700071.1">
    <property type="nucleotide sequence ID" value="NZ_JADKNH010000001.1"/>
</dbReference>
<dbReference type="Pfam" id="PF13302">
    <property type="entry name" value="Acetyltransf_3"/>
    <property type="match status" value="1"/>
</dbReference>
<protein>
    <submittedName>
        <fullName evidence="2">GNAT family N-acetyltransferase</fullName>
    </submittedName>
</protein>
<dbReference type="InterPro" id="IPR016181">
    <property type="entry name" value="Acyl_CoA_acyltransferase"/>
</dbReference>
<organism evidence="2 3">
    <name type="scientific">Fusibacter ferrireducens</name>
    <dbReference type="NCBI Taxonomy" id="2785058"/>
    <lineage>
        <taxon>Bacteria</taxon>
        <taxon>Bacillati</taxon>
        <taxon>Bacillota</taxon>
        <taxon>Clostridia</taxon>
        <taxon>Eubacteriales</taxon>
        <taxon>Eubacteriales Family XII. Incertae Sedis</taxon>
        <taxon>Fusibacter</taxon>
    </lineage>
</organism>
<dbReference type="Proteomes" id="UP000614200">
    <property type="component" value="Unassembled WGS sequence"/>
</dbReference>
<feature type="domain" description="N-acetyltransferase" evidence="1">
    <location>
        <begin position="17"/>
        <end position="181"/>
    </location>
</feature>
<dbReference type="PROSITE" id="PS51186">
    <property type="entry name" value="GNAT"/>
    <property type="match status" value="1"/>
</dbReference>
<dbReference type="Gene3D" id="3.40.630.30">
    <property type="match status" value="1"/>
</dbReference>
<dbReference type="InterPro" id="IPR051531">
    <property type="entry name" value="N-acetyltransferase"/>
</dbReference>
<reference evidence="2 3" key="1">
    <citation type="submission" date="2020-11" db="EMBL/GenBank/DDBJ databases">
        <title>Fusibacter basophilias sp. nov.</title>
        <authorList>
            <person name="Qiu D."/>
        </authorList>
    </citation>
    <scope>NUCLEOTIDE SEQUENCE [LARGE SCALE GENOMIC DNA]</scope>
    <source>
        <strain evidence="2 3">Q10-2</strain>
    </source>
</reference>
<evidence type="ECO:0000313" key="3">
    <source>
        <dbReference type="Proteomes" id="UP000614200"/>
    </source>
</evidence>
<gene>
    <name evidence="2" type="ORF">ISU02_01855</name>
</gene>
<proteinExistence type="predicted"/>
<dbReference type="PANTHER" id="PTHR43792">
    <property type="entry name" value="GNAT FAMILY, PUTATIVE (AFU_ORTHOLOGUE AFUA_3G00765)-RELATED-RELATED"/>
    <property type="match status" value="1"/>
</dbReference>
<dbReference type="InterPro" id="IPR000182">
    <property type="entry name" value="GNAT_dom"/>
</dbReference>
<evidence type="ECO:0000259" key="1">
    <source>
        <dbReference type="PROSITE" id="PS51186"/>
    </source>
</evidence>
<dbReference type="SUPFAM" id="SSF55729">
    <property type="entry name" value="Acyl-CoA N-acyltransferases (Nat)"/>
    <property type="match status" value="1"/>
</dbReference>